<dbReference type="Proteomes" id="UP001168640">
    <property type="component" value="Unassembled WGS sequence"/>
</dbReference>
<evidence type="ECO:0000256" key="4">
    <source>
        <dbReference type="SAM" id="MobiDB-lite"/>
    </source>
</evidence>
<dbReference type="PROSITE" id="PS01124">
    <property type="entry name" value="HTH_ARAC_FAMILY_2"/>
    <property type="match status" value="1"/>
</dbReference>
<evidence type="ECO:0000313" key="6">
    <source>
        <dbReference type="EMBL" id="MDO3720593.1"/>
    </source>
</evidence>
<name>A0ABT8VXD2_9GAMM</name>
<dbReference type="InterPro" id="IPR009057">
    <property type="entry name" value="Homeodomain-like_sf"/>
</dbReference>
<keyword evidence="1" id="KW-0805">Transcription regulation</keyword>
<proteinExistence type="predicted"/>
<evidence type="ECO:0000256" key="3">
    <source>
        <dbReference type="ARBA" id="ARBA00023163"/>
    </source>
</evidence>
<dbReference type="Pfam" id="PF12625">
    <property type="entry name" value="Arabinose_bd"/>
    <property type="match status" value="1"/>
</dbReference>
<dbReference type="PANTHER" id="PTHR47894:SF1">
    <property type="entry name" value="HTH-TYPE TRANSCRIPTIONAL REGULATOR VQSM"/>
    <property type="match status" value="1"/>
</dbReference>
<dbReference type="EMBL" id="JAUMIS010000001">
    <property type="protein sequence ID" value="MDO3720593.1"/>
    <property type="molecule type" value="Genomic_DNA"/>
</dbReference>
<dbReference type="PROSITE" id="PS00041">
    <property type="entry name" value="HTH_ARAC_FAMILY_1"/>
    <property type="match status" value="1"/>
</dbReference>
<dbReference type="Pfam" id="PF12833">
    <property type="entry name" value="HTH_18"/>
    <property type="match status" value="1"/>
</dbReference>
<dbReference type="SMART" id="SM00342">
    <property type="entry name" value="HTH_ARAC"/>
    <property type="match status" value="1"/>
</dbReference>
<feature type="compositionally biased region" description="Polar residues" evidence="4">
    <location>
        <begin position="326"/>
        <end position="343"/>
    </location>
</feature>
<dbReference type="Gene3D" id="1.10.10.60">
    <property type="entry name" value="Homeodomain-like"/>
    <property type="match status" value="1"/>
</dbReference>
<dbReference type="RefSeq" id="WP_302908751.1">
    <property type="nucleotide sequence ID" value="NZ_JAUMIS010000001.1"/>
</dbReference>
<dbReference type="InterPro" id="IPR032687">
    <property type="entry name" value="AraC-type_N"/>
</dbReference>
<evidence type="ECO:0000256" key="2">
    <source>
        <dbReference type="ARBA" id="ARBA00023125"/>
    </source>
</evidence>
<evidence type="ECO:0000313" key="7">
    <source>
        <dbReference type="Proteomes" id="UP001168640"/>
    </source>
</evidence>
<evidence type="ECO:0000259" key="5">
    <source>
        <dbReference type="PROSITE" id="PS01124"/>
    </source>
</evidence>
<protein>
    <submittedName>
        <fullName evidence="6">AraC family transcriptional regulator ligand-binding domain-containing protein</fullName>
    </submittedName>
</protein>
<dbReference type="InterPro" id="IPR020449">
    <property type="entry name" value="Tscrpt_reg_AraC-type_HTH"/>
</dbReference>
<accession>A0ABT8VXD2</accession>
<comment type="caution">
    <text evidence="6">The sequence shown here is derived from an EMBL/GenBank/DDBJ whole genome shotgun (WGS) entry which is preliminary data.</text>
</comment>
<keyword evidence="3" id="KW-0804">Transcription</keyword>
<keyword evidence="7" id="KW-1185">Reference proteome</keyword>
<dbReference type="SUPFAM" id="SSF46689">
    <property type="entry name" value="Homeodomain-like"/>
    <property type="match status" value="1"/>
</dbReference>
<organism evidence="6 7">
    <name type="scientific">Marinobacter suaedae</name>
    <dbReference type="NCBI Taxonomy" id="3057675"/>
    <lineage>
        <taxon>Bacteria</taxon>
        <taxon>Pseudomonadati</taxon>
        <taxon>Pseudomonadota</taxon>
        <taxon>Gammaproteobacteria</taxon>
        <taxon>Pseudomonadales</taxon>
        <taxon>Marinobacteraceae</taxon>
        <taxon>Marinobacter</taxon>
    </lineage>
</organism>
<dbReference type="InterPro" id="IPR018060">
    <property type="entry name" value="HTH_AraC"/>
</dbReference>
<dbReference type="PANTHER" id="PTHR47894">
    <property type="entry name" value="HTH-TYPE TRANSCRIPTIONAL REGULATOR GADX"/>
    <property type="match status" value="1"/>
</dbReference>
<dbReference type="PRINTS" id="PR00032">
    <property type="entry name" value="HTHARAC"/>
</dbReference>
<dbReference type="InterPro" id="IPR018062">
    <property type="entry name" value="HTH_AraC-typ_CS"/>
</dbReference>
<feature type="region of interest" description="Disordered" evidence="4">
    <location>
        <begin position="326"/>
        <end position="349"/>
    </location>
</feature>
<reference evidence="6" key="1">
    <citation type="submission" date="2023-07" db="EMBL/GenBank/DDBJ databases">
        <title>Marinobacter sp. chi1 genome sequencing and assembly.</title>
        <authorList>
            <person name="Park S."/>
        </authorList>
    </citation>
    <scope>NUCLEOTIDE SEQUENCE</scope>
    <source>
        <strain evidence="6">Chi1</strain>
    </source>
</reference>
<sequence length="349" mass="38202">MKSGIPHTPTSTRYVHLLCEQLERDNLSTARLLAGTGLHPEDLRVSNGWVSHHALDRFLGNVEQLANEPLPGVRLGHHLNVSAHGAAGYAGLTAANAEQAIAVAVRFFPLITALAVLRLERRGDRSCLFISPATGISERTEKFVVHTLLASFDVMGSFLVGNLGLHASLVFPEEPALKQRLGPSVEKIEFGQAQHYLSLPTEKLAIPFALADQAAHSQALAQCQEDMEQLQRHRGLAGLVMQRLQNGGPALPSQQSIAADLGMSSRTLHRRLLKDGISFRELVLRERMDRARHYLAHEQLSVTETAYRLGYQDSANFTRAFRQATGQTPTQYAKSGQPGTAPSTPGHRQ</sequence>
<keyword evidence="2" id="KW-0238">DNA-binding</keyword>
<gene>
    <name evidence="6" type="ORF">QVZ43_02595</name>
</gene>
<feature type="domain" description="HTH araC/xylS-type" evidence="5">
    <location>
        <begin position="234"/>
        <end position="335"/>
    </location>
</feature>
<evidence type="ECO:0000256" key="1">
    <source>
        <dbReference type="ARBA" id="ARBA00023015"/>
    </source>
</evidence>